<feature type="signal peptide" evidence="7">
    <location>
        <begin position="1"/>
        <end position="21"/>
    </location>
</feature>
<dbReference type="InterPro" id="IPR008979">
    <property type="entry name" value="Galactose-bd-like_sf"/>
</dbReference>
<dbReference type="Pfam" id="PF13948">
    <property type="entry name" value="DUF4215"/>
    <property type="match status" value="1"/>
</dbReference>
<evidence type="ECO:0000256" key="5">
    <source>
        <dbReference type="ARBA" id="ARBA00023157"/>
    </source>
</evidence>
<feature type="compositionally biased region" description="Gly residues" evidence="6">
    <location>
        <begin position="29"/>
        <end position="58"/>
    </location>
</feature>
<keyword evidence="4" id="KW-0378">Hydrolase</keyword>
<dbReference type="PROSITE" id="PS51257">
    <property type="entry name" value="PROKAR_LIPOPROTEIN"/>
    <property type="match status" value="1"/>
</dbReference>
<evidence type="ECO:0000256" key="2">
    <source>
        <dbReference type="ARBA" id="ARBA00022729"/>
    </source>
</evidence>
<dbReference type="Pfam" id="PF01483">
    <property type="entry name" value="P_proprotein"/>
    <property type="match status" value="1"/>
</dbReference>
<gene>
    <name evidence="9" type="ORF">GF068_27860</name>
</gene>
<dbReference type="PANTHER" id="PTHR38934:SF6">
    <property type="entry name" value="CHROMOSOME UNDETERMINED SCAFFOLD_176, WHOLE GENOME SHOTGUN SEQUENCE"/>
    <property type="match status" value="1"/>
</dbReference>
<evidence type="ECO:0000256" key="3">
    <source>
        <dbReference type="ARBA" id="ARBA00022737"/>
    </source>
</evidence>
<dbReference type="Gene3D" id="2.60.120.380">
    <property type="match status" value="2"/>
</dbReference>
<dbReference type="GO" id="GO:0006508">
    <property type="term" value="P:proteolysis"/>
    <property type="evidence" value="ECO:0007669"/>
    <property type="project" value="UniProtKB-KW"/>
</dbReference>
<organism evidence="9 10">
    <name type="scientific">Polyangium spumosum</name>
    <dbReference type="NCBI Taxonomy" id="889282"/>
    <lineage>
        <taxon>Bacteria</taxon>
        <taxon>Pseudomonadati</taxon>
        <taxon>Myxococcota</taxon>
        <taxon>Polyangia</taxon>
        <taxon>Polyangiales</taxon>
        <taxon>Polyangiaceae</taxon>
        <taxon>Polyangium</taxon>
    </lineage>
</organism>
<proteinExistence type="predicted"/>
<comment type="caution">
    <text evidence="9">The sequence shown here is derived from an EMBL/GenBank/DDBJ whole genome shotgun (WGS) entry which is preliminary data.</text>
</comment>
<feature type="region of interest" description="Disordered" evidence="6">
    <location>
        <begin position="28"/>
        <end position="58"/>
    </location>
</feature>
<dbReference type="SUPFAM" id="SSF89260">
    <property type="entry name" value="Collagen-binding domain"/>
    <property type="match status" value="2"/>
</dbReference>
<dbReference type="Gene3D" id="2.60.120.260">
    <property type="entry name" value="Galactose-binding domain-like"/>
    <property type="match status" value="1"/>
</dbReference>
<evidence type="ECO:0000256" key="4">
    <source>
        <dbReference type="ARBA" id="ARBA00022801"/>
    </source>
</evidence>
<dbReference type="SUPFAM" id="SSF49785">
    <property type="entry name" value="Galactose-binding domain-like"/>
    <property type="match status" value="1"/>
</dbReference>
<protein>
    <submittedName>
        <fullName evidence="9">DUF4215 domain-containing protein</fullName>
    </submittedName>
</protein>
<reference evidence="9 10" key="1">
    <citation type="submission" date="2019-10" db="EMBL/GenBank/DDBJ databases">
        <title>A soil myxobacterium in the family Polyangiaceae.</title>
        <authorList>
            <person name="Li Y."/>
            <person name="Wang J."/>
        </authorList>
    </citation>
    <scope>NUCLEOTIDE SEQUENCE [LARGE SCALE GENOMIC DNA]</scope>
    <source>
        <strain evidence="9 10">DSM 14734</strain>
    </source>
</reference>
<sequence>MRFLASLATAAMLTAGSGALSGCSDDAPGGTGGTGGQAGGGGNNQGGSGNQGGQGGQGGSMAECAAADECPGADTDCATRTCDGGVCGFTYAPQGTATTDQSSGDCKQSVCDGQGEVTSVEDPTDVLDDANPCTEDTCNGDTPTNENLAIGTACDVDGGKVCDGEGKCVECTDPGECTSGVCTENTCVPPTCTDTVKNGSETDVDCGGPDCLPCDDTLVCVEATDCKSGVCTDGTCAAPICDDTVENGEETDVDCGGPSCSPCGPDKGCVVDGDCVGGTCSGSICVPTCTDGEKNANETDADCGGPLCQKCEATQTCSIDADCVSDVCAAGVCAAPSCDDGKQNGDETGMDCGGPTCGPCGDGLGCAGNTDCVSGVCTGNVCQAAVCGDGVKNGVEECDDGNQDDTDACPSTCKLAACGDTFVQAGVEECDDGNQSNTDACPSTCKVATCGDTFVQIGVEDCDDGNQSNTDACVEGCKFAACGDAFVEAGVEACDDGNQDNTDACLSSCTAATCGDAFVQVGVEQCDDGNQDNTDGCVTGCLLPTCGDGFKQAGVEQCDDGNTAAGDCCAPGCTVEAGCELEPNSTCATAQAPVAAPVTINGAITPIGDQDFFAFTVPATADLKIETFEGALGACPSADTVIQFRGADCTTVITSDDQDGINSCSMLDSTIDAAMRRVAPGTYYVRVEDWLNDGTIPGYLLDISFNALCGDGVKQGSEMCDDGNVANGDGCASNCTIEATPEVEPNDTCAAATGPFVVPQDANGLLLTGAITPVGDDDWFAFTLPGTADVHIETYDMNGPGTCASVDTVIQLYSDCATPLGPEQDQGAIGNCSRIDPNINTYARKLPAGTYRVKVIDYLEDTVIAGYKLQVKLTALCGNGVVEGTEECDGSPGCTATCETIKETVCNDGIDDDGDGNVDCADAECAFACSVPCGAGETLVAFGSTDTPMAIPDEDFTTSTINVPVPGTVTRAVVRLNIAHTWAADVDVSLSSPAGTLIDLTSDNGSSDDNYTNTILDDTCANPIASGTAPFTGCYSPETPLTTFNGQASAGAWQLAVADDEAAIVGTLNNWSLALCVAP</sequence>
<dbReference type="InterPro" id="IPR002884">
    <property type="entry name" value="P_dom"/>
</dbReference>
<evidence type="ECO:0000313" key="10">
    <source>
        <dbReference type="Proteomes" id="UP000440224"/>
    </source>
</evidence>
<dbReference type="PANTHER" id="PTHR38934">
    <property type="entry name" value="HYPHALLY REGULATED CELL WALL PROTEIN 1"/>
    <property type="match status" value="1"/>
</dbReference>
<keyword evidence="1" id="KW-0645">Protease</keyword>
<evidence type="ECO:0000313" key="9">
    <source>
        <dbReference type="EMBL" id="MRG95703.1"/>
    </source>
</evidence>
<dbReference type="EMBL" id="WJIE01000008">
    <property type="protein sequence ID" value="MRG95703.1"/>
    <property type="molecule type" value="Genomic_DNA"/>
</dbReference>
<dbReference type="Pfam" id="PF04151">
    <property type="entry name" value="PPC"/>
    <property type="match status" value="1"/>
</dbReference>
<dbReference type="InterPro" id="IPR011936">
    <property type="entry name" value="Myxo_disulph_rpt"/>
</dbReference>
<feature type="chain" id="PRO_5027082158" evidence="7">
    <location>
        <begin position="22"/>
        <end position="1079"/>
    </location>
</feature>
<name>A0A6N7PUN4_9BACT</name>
<dbReference type="PROSITE" id="PS51829">
    <property type="entry name" value="P_HOMO_B"/>
    <property type="match status" value="1"/>
</dbReference>
<keyword evidence="5" id="KW-1015">Disulfide bond</keyword>
<evidence type="ECO:0000259" key="8">
    <source>
        <dbReference type="PROSITE" id="PS51829"/>
    </source>
</evidence>
<keyword evidence="2 7" id="KW-0732">Signal</keyword>
<dbReference type="OrthoDB" id="5494029at2"/>
<keyword evidence="3" id="KW-0677">Repeat</keyword>
<evidence type="ECO:0000256" key="6">
    <source>
        <dbReference type="SAM" id="MobiDB-lite"/>
    </source>
</evidence>
<dbReference type="Proteomes" id="UP000440224">
    <property type="component" value="Unassembled WGS sequence"/>
</dbReference>
<dbReference type="GO" id="GO:0004252">
    <property type="term" value="F:serine-type endopeptidase activity"/>
    <property type="evidence" value="ECO:0007669"/>
    <property type="project" value="InterPro"/>
</dbReference>
<dbReference type="NCBIfam" id="TIGR02232">
    <property type="entry name" value="myxo_disulf_rpt"/>
    <property type="match status" value="6"/>
</dbReference>
<dbReference type="AlphaFoldDB" id="A0A6N7PUN4"/>
<evidence type="ECO:0000256" key="7">
    <source>
        <dbReference type="SAM" id="SignalP"/>
    </source>
</evidence>
<accession>A0A6N7PUN4</accession>
<keyword evidence="10" id="KW-1185">Reference proteome</keyword>
<evidence type="ECO:0000256" key="1">
    <source>
        <dbReference type="ARBA" id="ARBA00022670"/>
    </source>
</evidence>
<dbReference type="RefSeq" id="WP_153822513.1">
    <property type="nucleotide sequence ID" value="NZ_WJIE01000008.1"/>
</dbReference>
<dbReference type="InterPro" id="IPR007280">
    <property type="entry name" value="Peptidase_C_arc/bac"/>
</dbReference>
<feature type="domain" description="P/Homo B" evidence="8">
    <location>
        <begin position="931"/>
        <end position="1079"/>
    </location>
</feature>